<evidence type="ECO:0000259" key="8">
    <source>
        <dbReference type="Pfam" id="PF13359"/>
    </source>
</evidence>
<dbReference type="PANTHER" id="PTHR22930:SF269">
    <property type="entry name" value="NUCLEASE HARBI1-LIKE PROTEIN"/>
    <property type="match status" value="1"/>
</dbReference>
<proteinExistence type="evidence at transcript level"/>
<comment type="cofactor">
    <cofactor evidence="1">
        <name>a divalent metal cation</name>
        <dbReference type="ChEBI" id="CHEBI:60240"/>
    </cofactor>
</comment>
<evidence type="ECO:0000256" key="4">
    <source>
        <dbReference type="ARBA" id="ARBA00022722"/>
    </source>
</evidence>
<dbReference type="GO" id="GO:0016787">
    <property type="term" value="F:hydrolase activity"/>
    <property type="evidence" value="ECO:0007669"/>
    <property type="project" value="UniProtKB-KW"/>
</dbReference>
<name>A0A023F1D4_TRIIF</name>
<dbReference type="InterPro" id="IPR045249">
    <property type="entry name" value="HARBI1-like"/>
</dbReference>
<dbReference type="InterPro" id="IPR027806">
    <property type="entry name" value="HARBI1_dom"/>
</dbReference>
<dbReference type="GO" id="GO:0046872">
    <property type="term" value="F:metal ion binding"/>
    <property type="evidence" value="ECO:0007669"/>
    <property type="project" value="UniProtKB-KW"/>
</dbReference>
<keyword evidence="5" id="KW-0479">Metal-binding</keyword>
<evidence type="ECO:0000256" key="1">
    <source>
        <dbReference type="ARBA" id="ARBA00001968"/>
    </source>
</evidence>
<evidence type="ECO:0000256" key="3">
    <source>
        <dbReference type="ARBA" id="ARBA00006958"/>
    </source>
</evidence>
<dbReference type="EMBL" id="GBBI01003614">
    <property type="protein sequence ID" value="JAC15098.1"/>
    <property type="molecule type" value="mRNA"/>
</dbReference>
<accession>A0A023F1D4</accession>
<comment type="subcellular location">
    <subcellularLocation>
        <location evidence="2">Nucleus</location>
    </subcellularLocation>
</comment>
<dbReference type="PANTHER" id="PTHR22930">
    <property type="match status" value="1"/>
</dbReference>
<evidence type="ECO:0000256" key="5">
    <source>
        <dbReference type="ARBA" id="ARBA00022723"/>
    </source>
</evidence>
<dbReference type="Pfam" id="PF13359">
    <property type="entry name" value="DDE_Tnp_4"/>
    <property type="match status" value="1"/>
</dbReference>
<comment type="similarity">
    <text evidence="3">Belongs to the HARBI1 family.</text>
</comment>
<protein>
    <submittedName>
        <fullName evidence="9">Putative nuclease harbi1-like protein</fullName>
    </submittedName>
</protein>
<evidence type="ECO:0000313" key="9">
    <source>
        <dbReference type="EMBL" id="JAC15098.1"/>
    </source>
</evidence>
<dbReference type="AlphaFoldDB" id="A0A023F1D4"/>
<keyword evidence="7" id="KW-0539">Nucleus</keyword>
<reference evidence="9" key="1">
    <citation type="journal article" date="2014" name="PLoS Negl. Trop. Dis.">
        <title>An updated insight into the Sialotranscriptome of Triatoma infestans: developmental stage and geographic variations.</title>
        <authorList>
            <person name="Schwarz A."/>
            <person name="Medrano-Mercado N."/>
            <person name="Schaub G.A."/>
            <person name="Struchiner C.J."/>
            <person name="Bargues M.D."/>
            <person name="Levy M.Z."/>
            <person name="Ribeiro J.M."/>
        </authorList>
    </citation>
    <scope>NUCLEOTIDE SEQUENCE</scope>
    <source>
        <strain evidence="9">Chile</strain>
        <tissue evidence="9">Salivary glands</tissue>
    </source>
</reference>
<evidence type="ECO:0000256" key="6">
    <source>
        <dbReference type="ARBA" id="ARBA00022801"/>
    </source>
</evidence>
<keyword evidence="4" id="KW-0540">Nuclease</keyword>
<dbReference type="GO" id="GO:0004518">
    <property type="term" value="F:nuclease activity"/>
    <property type="evidence" value="ECO:0007669"/>
    <property type="project" value="UniProtKB-KW"/>
</dbReference>
<feature type="domain" description="DDE Tnp4" evidence="8">
    <location>
        <begin position="172"/>
        <end position="336"/>
    </location>
</feature>
<keyword evidence="6" id="KW-0378">Hydrolase</keyword>
<organism evidence="9">
    <name type="scientific">Triatoma infestans</name>
    <name type="common">Assassin bug</name>
    <dbReference type="NCBI Taxonomy" id="30076"/>
    <lineage>
        <taxon>Eukaryota</taxon>
        <taxon>Metazoa</taxon>
        <taxon>Ecdysozoa</taxon>
        <taxon>Arthropoda</taxon>
        <taxon>Hexapoda</taxon>
        <taxon>Insecta</taxon>
        <taxon>Pterygota</taxon>
        <taxon>Neoptera</taxon>
        <taxon>Paraneoptera</taxon>
        <taxon>Hemiptera</taxon>
        <taxon>Heteroptera</taxon>
        <taxon>Panheteroptera</taxon>
        <taxon>Cimicomorpha</taxon>
        <taxon>Reduviidae</taxon>
        <taxon>Triatominae</taxon>
        <taxon>Triatoma</taxon>
    </lineage>
</organism>
<dbReference type="GO" id="GO:0005634">
    <property type="term" value="C:nucleus"/>
    <property type="evidence" value="ECO:0007669"/>
    <property type="project" value="UniProtKB-SubCell"/>
</dbReference>
<sequence length="418" mass="47952">MSPRNKIAAAAIIIIRNKKKREEKRSVWVRKWVLQREEKGLFTNLLKELQKEDDKSYKNFLRMSHEDYECLLKKVEPLVKRKDTHLRRAISASERLTLTLRFLATGDSYHSLSYLFRIPVTTIARIIPEVCGVIFKVMKADYLQTPTSEEEWYAIAKDFEEIWNFPNCIGALDGKHVVMKAPKNSGSLYFNYKGTFSIVLMALVDAKYKFFYVDAGCNGRISDGGVYANCSLSAAMENNTLNIPNPRPLPNESEPAPFVMVADDAFAMQSYLLKPFPYKNQPGFNRVFNYRLSRARRVVENAFGLISAKFRVLRKPIELPPEKVKSIVLAICALHNFLLSKPSSANLYAPLGTFDSEIAGSHIHGSWRNEGHPDATLYSLKTTYMNKNHTKTAKNIREQFQNYFVSQHGEIPWQYKNI</sequence>
<evidence type="ECO:0000256" key="7">
    <source>
        <dbReference type="ARBA" id="ARBA00023242"/>
    </source>
</evidence>
<evidence type="ECO:0000256" key="2">
    <source>
        <dbReference type="ARBA" id="ARBA00004123"/>
    </source>
</evidence>